<feature type="transmembrane region" description="Helical" evidence="1">
    <location>
        <begin position="90"/>
        <end position="110"/>
    </location>
</feature>
<feature type="transmembrane region" description="Helical" evidence="1">
    <location>
        <begin position="36"/>
        <end position="53"/>
    </location>
</feature>
<name>A0A150K1G8_HEYCO</name>
<gene>
    <name evidence="2" type="ORF">B4098_2146</name>
</gene>
<dbReference type="Proteomes" id="UP000075288">
    <property type="component" value="Unassembled WGS sequence"/>
</dbReference>
<dbReference type="AlphaFoldDB" id="A0A150K1G8"/>
<evidence type="ECO:0000256" key="1">
    <source>
        <dbReference type="SAM" id="Phobius"/>
    </source>
</evidence>
<evidence type="ECO:0000313" key="2">
    <source>
        <dbReference type="EMBL" id="KYC62764.1"/>
    </source>
</evidence>
<accession>A0A150K1G8</accession>
<proteinExistence type="predicted"/>
<evidence type="ECO:0000313" key="3">
    <source>
        <dbReference type="Proteomes" id="UP000075288"/>
    </source>
</evidence>
<keyword evidence="1" id="KW-1133">Transmembrane helix</keyword>
<feature type="transmembrane region" description="Helical" evidence="1">
    <location>
        <begin position="6"/>
        <end position="24"/>
    </location>
</feature>
<dbReference type="Pfam" id="PF10920">
    <property type="entry name" value="DUF2705"/>
    <property type="match status" value="1"/>
</dbReference>
<dbReference type="InterPro" id="IPR024295">
    <property type="entry name" value="DUF2705"/>
</dbReference>
<protein>
    <submittedName>
        <fullName evidence="2">Uncharacterized protein</fullName>
    </submittedName>
</protein>
<comment type="caution">
    <text evidence="2">The sequence shown here is derived from an EMBL/GenBank/DDBJ whole genome shotgun (WGS) entry which is preliminary data.</text>
</comment>
<keyword evidence="1" id="KW-0472">Membrane</keyword>
<sequence>MNVNNGMGILLFSYFLMIYVIISLQSLLKMFLNSRIAFLIVNIYIVFSCISISEKGLPKYIYYLSLSNYGMGFKQNLGKVNSLYTDDLNIHYSIFILLVLEVAILIASALKVKKMDVI</sequence>
<reference evidence="2 3" key="1">
    <citation type="submission" date="2016-01" db="EMBL/GenBank/DDBJ databases">
        <title>Genome Sequences of Twelve Sporeforming Bacillus Species Isolated from Foods.</title>
        <authorList>
            <person name="Berendsen E.M."/>
            <person name="Wells-Bennik M.H."/>
            <person name="Krawcyk A.O."/>
            <person name="De Jong A."/>
            <person name="Holsappel S."/>
            <person name="Eijlander R.T."/>
            <person name="Kuipers O.P."/>
        </authorList>
    </citation>
    <scope>NUCLEOTIDE SEQUENCE [LARGE SCALE GENOMIC DNA]</scope>
    <source>
        <strain evidence="2 3">B4098</strain>
    </source>
</reference>
<keyword evidence="1" id="KW-0812">Transmembrane</keyword>
<organism evidence="2 3">
    <name type="scientific">Heyndrickxia coagulans</name>
    <name type="common">Weizmannia coagulans</name>
    <dbReference type="NCBI Taxonomy" id="1398"/>
    <lineage>
        <taxon>Bacteria</taxon>
        <taxon>Bacillati</taxon>
        <taxon>Bacillota</taxon>
        <taxon>Bacilli</taxon>
        <taxon>Bacillales</taxon>
        <taxon>Bacillaceae</taxon>
        <taxon>Heyndrickxia</taxon>
    </lineage>
</organism>
<dbReference type="PATRIC" id="fig|1398.26.peg.2931"/>
<dbReference type="EMBL" id="LQYG01000044">
    <property type="protein sequence ID" value="KYC62764.1"/>
    <property type="molecule type" value="Genomic_DNA"/>
</dbReference>